<gene>
    <name evidence="2" type="ORF">DPMN_047987</name>
</gene>
<comment type="caution">
    <text evidence="2">The sequence shown here is derived from an EMBL/GenBank/DDBJ whole genome shotgun (WGS) entry which is preliminary data.</text>
</comment>
<evidence type="ECO:0000313" key="2">
    <source>
        <dbReference type="EMBL" id="KAH3741265.1"/>
    </source>
</evidence>
<evidence type="ECO:0000256" key="1">
    <source>
        <dbReference type="SAM" id="MobiDB-lite"/>
    </source>
</evidence>
<dbReference type="SUPFAM" id="SSF46689">
    <property type="entry name" value="Homeodomain-like"/>
    <property type="match status" value="1"/>
</dbReference>
<keyword evidence="3" id="KW-1185">Reference proteome</keyword>
<name>A0A9D4HZN9_DREPO</name>
<dbReference type="Proteomes" id="UP000828390">
    <property type="component" value="Unassembled WGS sequence"/>
</dbReference>
<dbReference type="InterPro" id="IPR009057">
    <property type="entry name" value="Homeodomain-like_sf"/>
</dbReference>
<sequence>MGRVPGLTLERRQQALEMHVAGMPVNDVANHFGVHRCTVSRLRTCHQQTGSAKDRPRSGRPKKTTQSENNYIVTSSRRHRFWTSGKIAARLYNTTGKLVCNWTVGVPLSQRHRQERLNWTILYQR</sequence>
<dbReference type="Gene3D" id="1.10.10.60">
    <property type="entry name" value="Homeodomain-like"/>
    <property type="match status" value="1"/>
</dbReference>
<protein>
    <recommendedName>
        <fullName evidence="4">Transposase IS30-like HTH domain-containing protein</fullName>
    </recommendedName>
</protein>
<feature type="region of interest" description="Disordered" evidence="1">
    <location>
        <begin position="44"/>
        <end position="71"/>
    </location>
</feature>
<accession>A0A9D4HZN9</accession>
<dbReference type="EMBL" id="JAIWYP010000011">
    <property type="protein sequence ID" value="KAH3741265.1"/>
    <property type="molecule type" value="Genomic_DNA"/>
</dbReference>
<dbReference type="Pfam" id="PF13565">
    <property type="entry name" value="HTH_32"/>
    <property type="match status" value="1"/>
</dbReference>
<evidence type="ECO:0000313" key="3">
    <source>
        <dbReference type="Proteomes" id="UP000828390"/>
    </source>
</evidence>
<evidence type="ECO:0008006" key="4">
    <source>
        <dbReference type="Google" id="ProtNLM"/>
    </source>
</evidence>
<reference evidence="2" key="2">
    <citation type="submission" date="2020-11" db="EMBL/GenBank/DDBJ databases">
        <authorList>
            <person name="McCartney M.A."/>
            <person name="Auch B."/>
            <person name="Kono T."/>
            <person name="Mallez S."/>
            <person name="Becker A."/>
            <person name="Gohl D.M."/>
            <person name="Silverstein K.A.T."/>
            <person name="Koren S."/>
            <person name="Bechman K.B."/>
            <person name="Herman A."/>
            <person name="Abrahante J.E."/>
            <person name="Garbe J."/>
        </authorList>
    </citation>
    <scope>NUCLEOTIDE SEQUENCE</scope>
    <source>
        <strain evidence="2">Duluth1</strain>
        <tissue evidence="2">Whole animal</tissue>
    </source>
</reference>
<proteinExistence type="predicted"/>
<organism evidence="2 3">
    <name type="scientific">Dreissena polymorpha</name>
    <name type="common">Zebra mussel</name>
    <name type="synonym">Mytilus polymorpha</name>
    <dbReference type="NCBI Taxonomy" id="45954"/>
    <lineage>
        <taxon>Eukaryota</taxon>
        <taxon>Metazoa</taxon>
        <taxon>Spiralia</taxon>
        <taxon>Lophotrochozoa</taxon>
        <taxon>Mollusca</taxon>
        <taxon>Bivalvia</taxon>
        <taxon>Autobranchia</taxon>
        <taxon>Heteroconchia</taxon>
        <taxon>Euheterodonta</taxon>
        <taxon>Imparidentia</taxon>
        <taxon>Neoheterodontei</taxon>
        <taxon>Myida</taxon>
        <taxon>Dreissenoidea</taxon>
        <taxon>Dreissenidae</taxon>
        <taxon>Dreissena</taxon>
    </lineage>
</organism>
<reference evidence="2" key="1">
    <citation type="journal article" date="2019" name="bioRxiv">
        <title>The Genome of the Zebra Mussel, Dreissena polymorpha: A Resource for Invasive Species Research.</title>
        <authorList>
            <person name="McCartney M.A."/>
            <person name="Auch B."/>
            <person name="Kono T."/>
            <person name="Mallez S."/>
            <person name="Zhang Y."/>
            <person name="Obille A."/>
            <person name="Becker A."/>
            <person name="Abrahante J.E."/>
            <person name="Garbe J."/>
            <person name="Badalamenti J.P."/>
            <person name="Herman A."/>
            <person name="Mangelson H."/>
            <person name="Liachko I."/>
            <person name="Sullivan S."/>
            <person name="Sone E.D."/>
            <person name="Koren S."/>
            <person name="Silverstein K.A.T."/>
            <person name="Beckman K.B."/>
            <person name="Gohl D.M."/>
        </authorList>
    </citation>
    <scope>NUCLEOTIDE SEQUENCE</scope>
    <source>
        <strain evidence="2">Duluth1</strain>
        <tissue evidence="2">Whole animal</tissue>
    </source>
</reference>
<dbReference type="AlphaFoldDB" id="A0A9D4HZN9"/>